<feature type="domain" description="PilZ" evidence="2">
    <location>
        <begin position="177"/>
        <end position="251"/>
    </location>
</feature>
<evidence type="ECO:0000313" key="5">
    <source>
        <dbReference type="Proteomes" id="UP000556026"/>
    </source>
</evidence>
<organism evidence="4 5">
    <name type="scientific">Geomonas silvestris</name>
    <dbReference type="NCBI Taxonomy" id="2740184"/>
    <lineage>
        <taxon>Bacteria</taxon>
        <taxon>Pseudomonadati</taxon>
        <taxon>Thermodesulfobacteriota</taxon>
        <taxon>Desulfuromonadia</taxon>
        <taxon>Geobacterales</taxon>
        <taxon>Geobacteraceae</taxon>
        <taxon>Geomonas</taxon>
    </lineage>
</organism>
<feature type="transmembrane region" description="Helical" evidence="1">
    <location>
        <begin position="281"/>
        <end position="304"/>
    </location>
</feature>
<dbReference type="Gene3D" id="2.30.110.70">
    <property type="match status" value="1"/>
</dbReference>
<keyword evidence="1" id="KW-0472">Membrane</keyword>
<feature type="domain" description="N-terminal PilZ-like" evidence="3">
    <location>
        <begin position="13"/>
        <end position="102"/>
    </location>
</feature>
<comment type="caution">
    <text evidence="4">The sequence shown here is derived from an EMBL/GenBank/DDBJ whole genome shotgun (WGS) entry which is preliminary data.</text>
</comment>
<reference evidence="5" key="1">
    <citation type="submission" date="2020-06" db="EMBL/GenBank/DDBJ databases">
        <title>Draft genomic sequence of Geomonas sp. Red330.</title>
        <authorList>
            <person name="Itoh H."/>
            <person name="Zhenxing X."/>
            <person name="Ushijima N."/>
            <person name="Masuda Y."/>
            <person name="Shiratori Y."/>
            <person name="Senoo K."/>
        </authorList>
    </citation>
    <scope>NUCLEOTIDE SEQUENCE [LARGE SCALE GENOMIC DNA]</scope>
    <source>
        <strain evidence="5">Red330</strain>
    </source>
</reference>
<dbReference type="InterPro" id="IPR009875">
    <property type="entry name" value="PilZ_domain"/>
</dbReference>
<keyword evidence="5" id="KW-1185">Reference proteome</keyword>
<evidence type="ECO:0000259" key="2">
    <source>
        <dbReference type="Pfam" id="PF07238"/>
    </source>
</evidence>
<dbReference type="Pfam" id="PF18672">
    <property type="entry name" value="PilZN1"/>
    <property type="match status" value="1"/>
</dbReference>
<evidence type="ECO:0000313" key="4">
    <source>
        <dbReference type="EMBL" id="GFO60978.1"/>
    </source>
</evidence>
<name>A0A6V8MLU3_9BACT</name>
<dbReference type="Pfam" id="PF07238">
    <property type="entry name" value="PilZ"/>
    <property type="match status" value="1"/>
</dbReference>
<keyword evidence="1" id="KW-1133">Transmembrane helix</keyword>
<protein>
    <submittedName>
        <fullName evidence="4">Pilus protein PilZ</fullName>
    </submittedName>
</protein>
<dbReference type="InterPro" id="IPR040638">
    <property type="entry name" value="PilZN1"/>
</dbReference>
<dbReference type="Proteomes" id="UP000556026">
    <property type="component" value="Unassembled WGS sequence"/>
</dbReference>
<sequence length="330" mass="37361">MAGDFTEYADCFPVGARVSIAIPVSGGGLFQDWALVNSLERDLLEVALSRDALPDGAHLTRGSMLQVRRPEKGGMGRCCRGIVVGDGAEGALELRLVDGVVPFEPREYYRQDVYLPVEYRLPPTQQASEVRERWRTRLREQELAAQQPELGEPEEVARQREELRRRLAQRAELPPAAANMSGGGVRIDIPERFIPGQLVELTFYIPEPHRVLELVGEVVTVQPSPVSESFRTALRYRFIEEADRDRVVGYVSREQLAQLARLGRGEARESRVLTGRRFPRWLRPVLGLLLLAGLIAHLALSIVVKRERGEKHEIEKIFEEGIARYLKQRR</sequence>
<dbReference type="RefSeq" id="WP_183355781.1">
    <property type="nucleotide sequence ID" value="NZ_BLXX01000011.1"/>
</dbReference>
<accession>A0A6V8MLU3</accession>
<dbReference type="Gene3D" id="2.40.10.220">
    <property type="entry name" value="predicted glycosyltransferase like domains"/>
    <property type="match status" value="1"/>
</dbReference>
<dbReference type="AlphaFoldDB" id="A0A6V8MLU3"/>
<keyword evidence="1" id="KW-0812">Transmembrane</keyword>
<evidence type="ECO:0000256" key="1">
    <source>
        <dbReference type="SAM" id="Phobius"/>
    </source>
</evidence>
<gene>
    <name evidence="4" type="ORF">GMST_33030</name>
</gene>
<proteinExistence type="predicted"/>
<dbReference type="EMBL" id="BLXX01000011">
    <property type="protein sequence ID" value="GFO60978.1"/>
    <property type="molecule type" value="Genomic_DNA"/>
</dbReference>
<dbReference type="GO" id="GO:0035438">
    <property type="term" value="F:cyclic-di-GMP binding"/>
    <property type="evidence" value="ECO:0007669"/>
    <property type="project" value="InterPro"/>
</dbReference>
<evidence type="ECO:0000259" key="3">
    <source>
        <dbReference type="Pfam" id="PF18672"/>
    </source>
</evidence>